<keyword evidence="2" id="KW-1185">Reference proteome</keyword>
<dbReference type="Proteomes" id="UP000618382">
    <property type="component" value="Unassembled WGS sequence"/>
</dbReference>
<dbReference type="EMBL" id="BONN01000004">
    <property type="protein sequence ID" value="GIG32734.1"/>
    <property type="molecule type" value="Genomic_DNA"/>
</dbReference>
<reference evidence="1 2" key="1">
    <citation type="submission" date="2021-01" db="EMBL/GenBank/DDBJ databases">
        <title>Whole genome shotgun sequence of Cellulomonas oligotrophica NBRC 109435.</title>
        <authorList>
            <person name="Komaki H."/>
            <person name="Tamura T."/>
        </authorList>
    </citation>
    <scope>NUCLEOTIDE SEQUENCE [LARGE SCALE GENOMIC DNA]</scope>
    <source>
        <strain evidence="1 2">NBRC 109435</strain>
    </source>
</reference>
<name>A0ABQ4DAI9_9CELL</name>
<protein>
    <submittedName>
        <fullName evidence="1">Uncharacterized protein</fullName>
    </submittedName>
</protein>
<gene>
    <name evidence="1" type="ORF">Col01nite_18930</name>
</gene>
<sequence length="79" mass="8978">MREDDTVSDWVLVDQGTRADGDNNALRRDLLAAHPGLEDDASIELRFDIACARDGGASLRIWRRPRPARPRRKPRTPSR</sequence>
<proteinExistence type="predicted"/>
<comment type="caution">
    <text evidence="1">The sequence shown here is derived from an EMBL/GenBank/DDBJ whole genome shotgun (WGS) entry which is preliminary data.</text>
</comment>
<evidence type="ECO:0000313" key="2">
    <source>
        <dbReference type="Proteomes" id="UP000618382"/>
    </source>
</evidence>
<organism evidence="1 2">
    <name type="scientific">Cellulomonas oligotrophica</name>
    <dbReference type="NCBI Taxonomy" id="931536"/>
    <lineage>
        <taxon>Bacteria</taxon>
        <taxon>Bacillati</taxon>
        <taxon>Actinomycetota</taxon>
        <taxon>Actinomycetes</taxon>
        <taxon>Micrococcales</taxon>
        <taxon>Cellulomonadaceae</taxon>
        <taxon>Cellulomonas</taxon>
    </lineage>
</organism>
<accession>A0ABQ4DAI9</accession>
<evidence type="ECO:0000313" key="1">
    <source>
        <dbReference type="EMBL" id="GIG32734.1"/>
    </source>
</evidence>